<dbReference type="Proteomes" id="UP001165080">
    <property type="component" value="Unassembled WGS sequence"/>
</dbReference>
<dbReference type="GO" id="GO:0000151">
    <property type="term" value="C:ubiquitin ligase complex"/>
    <property type="evidence" value="ECO:0007669"/>
    <property type="project" value="TreeGrafter"/>
</dbReference>
<comment type="caution">
    <text evidence="5">The sequence shown here is derived from an EMBL/GenBank/DDBJ whole genome shotgun (WGS) entry which is preliminary data.</text>
</comment>
<reference evidence="5 6" key="1">
    <citation type="journal article" date="2023" name="Commun. Biol.">
        <title>Reorganization of the ancestral sex-determining regions during the evolution of trioecy in Pleodorina starrii.</title>
        <authorList>
            <person name="Takahashi K."/>
            <person name="Suzuki S."/>
            <person name="Kawai-Toyooka H."/>
            <person name="Yamamoto K."/>
            <person name="Hamaji T."/>
            <person name="Ootsuki R."/>
            <person name="Yamaguchi H."/>
            <person name="Kawachi M."/>
            <person name="Higashiyama T."/>
            <person name="Nozaki H."/>
        </authorList>
    </citation>
    <scope>NUCLEOTIDE SEQUENCE [LARGE SCALE GENOMIC DNA]</scope>
    <source>
        <strain evidence="5 6">NIES-4479</strain>
    </source>
</reference>
<dbReference type="Gene3D" id="2.120.10.30">
    <property type="entry name" value="TolB, C-terminal domain"/>
    <property type="match status" value="1"/>
</dbReference>
<evidence type="ECO:0000313" key="5">
    <source>
        <dbReference type="EMBL" id="GLC61169.1"/>
    </source>
</evidence>
<dbReference type="GO" id="GO:0005737">
    <property type="term" value="C:cytoplasm"/>
    <property type="evidence" value="ECO:0007669"/>
    <property type="project" value="TreeGrafter"/>
</dbReference>
<keyword evidence="2" id="KW-0677">Repeat</keyword>
<evidence type="ECO:0000256" key="3">
    <source>
        <dbReference type="ARBA" id="ARBA00023043"/>
    </source>
</evidence>
<keyword evidence="6" id="KW-1185">Reference proteome</keyword>
<dbReference type="InterPro" id="IPR000210">
    <property type="entry name" value="BTB/POZ_dom"/>
</dbReference>
<sequence length="491" mass="52573">MQCIHSSITLVAPNHVSGVVVRPRKDGPPQTLFFLRDEVRELHALCDGSSTGGGSGTRSFSLSAQPLQLIQAPGLEMRYPCHMTYDPITDATYFAQGCAIMKLDSNNIENSEIRRLDVCSGEVTTVLGSAPQDNSTWTALSYDTSANVLMAATRTAVCRISLDATGRAVVEPPCLVAGDWSKAGHEDGSGTAARFWGIKAILAGAGGSLYIVEFDRLRCLVGTGYISTLHVFGTEDLSDMYTVMALLPGGELVVGSEVIHIFTCSGGGFVPCSEQLAGWGTLQSCEPARPQSTTPTMPEWLEMFAIGGDDGSGGGGGGAVKVVAADGSGRSFLVHRNALVKRSDYFKQLLQSGGGFSDSGAAVVTLLEGADPEAFHWLLSYMYDGMVRMPDHLLRPAMEIAGWLLLQADGMEQLQTRLMATVTPGSVLSDLVWAEQHSMAQLVPLLKEFVLRRRREVVAASGQQKALEWLEVLATRNPILMADLTLKLMAP</sequence>
<gene>
    <name evidence="5" type="primary">PLEST011031</name>
    <name evidence="5" type="ORF">PLESTB_001725800</name>
</gene>
<dbReference type="PANTHER" id="PTHR46231:SF1">
    <property type="entry name" value="ANKYRIN REPEAT AND BTB_POZ DOMAIN-CONTAINING PROTEIN 1"/>
    <property type="match status" value="1"/>
</dbReference>
<dbReference type="Gene3D" id="3.30.710.10">
    <property type="entry name" value="Potassium Channel Kv1.1, Chain A"/>
    <property type="match status" value="1"/>
</dbReference>
<feature type="domain" description="BTB" evidence="4">
    <location>
        <begin position="320"/>
        <end position="391"/>
    </location>
</feature>
<dbReference type="AlphaFoldDB" id="A0A9W6F9C5"/>
<dbReference type="InterPro" id="IPR044515">
    <property type="entry name" value="ABTB1"/>
</dbReference>
<protein>
    <submittedName>
        <fullName evidence="5">Ankyrin repeat and BTB/POZ domain-containing protein 1</fullName>
    </submittedName>
</protein>
<dbReference type="InterPro" id="IPR011042">
    <property type="entry name" value="6-blade_b-propeller_TolB-like"/>
</dbReference>
<accession>A0A9W6F9C5</accession>
<dbReference type="Pfam" id="PF00651">
    <property type="entry name" value="BTB"/>
    <property type="match status" value="1"/>
</dbReference>
<evidence type="ECO:0000256" key="1">
    <source>
        <dbReference type="ARBA" id="ARBA00004906"/>
    </source>
</evidence>
<dbReference type="CDD" id="cd18186">
    <property type="entry name" value="BTB_POZ_ZBTB_KLHL-like"/>
    <property type="match status" value="1"/>
</dbReference>
<keyword evidence="3" id="KW-0040">ANK repeat</keyword>
<evidence type="ECO:0000259" key="4">
    <source>
        <dbReference type="PROSITE" id="PS50097"/>
    </source>
</evidence>
<dbReference type="SMART" id="SM00225">
    <property type="entry name" value="BTB"/>
    <property type="match status" value="1"/>
</dbReference>
<name>A0A9W6F9C5_9CHLO</name>
<organism evidence="5 6">
    <name type="scientific">Pleodorina starrii</name>
    <dbReference type="NCBI Taxonomy" id="330485"/>
    <lineage>
        <taxon>Eukaryota</taxon>
        <taxon>Viridiplantae</taxon>
        <taxon>Chlorophyta</taxon>
        <taxon>core chlorophytes</taxon>
        <taxon>Chlorophyceae</taxon>
        <taxon>CS clade</taxon>
        <taxon>Chlamydomonadales</taxon>
        <taxon>Volvocaceae</taxon>
        <taxon>Pleodorina</taxon>
    </lineage>
</organism>
<evidence type="ECO:0000256" key="2">
    <source>
        <dbReference type="ARBA" id="ARBA00022737"/>
    </source>
</evidence>
<comment type="pathway">
    <text evidence="1">Protein modification; protein ubiquitination.</text>
</comment>
<dbReference type="SUPFAM" id="SSF54695">
    <property type="entry name" value="POZ domain"/>
    <property type="match status" value="1"/>
</dbReference>
<dbReference type="InterPro" id="IPR011333">
    <property type="entry name" value="SKP1/BTB/POZ_sf"/>
</dbReference>
<dbReference type="PROSITE" id="PS50097">
    <property type="entry name" value="BTB"/>
    <property type="match status" value="1"/>
</dbReference>
<dbReference type="EMBL" id="BRXU01000042">
    <property type="protein sequence ID" value="GLC61169.1"/>
    <property type="molecule type" value="Genomic_DNA"/>
</dbReference>
<dbReference type="PANTHER" id="PTHR46231">
    <property type="entry name" value="ANKYRIN REPEAT AND BTB/POZ DOMAIN-CONTAINING PROTEIN 1"/>
    <property type="match status" value="1"/>
</dbReference>
<evidence type="ECO:0000313" key="6">
    <source>
        <dbReference type="Proteomes" id="UP001165080"/>
    </source>
</evidence>
<proteinExistence type="predicted"/>